<proteinExistence type="predicted"/>
<evidence type="ECO:0000313" key="2">
    <source>
        <dbReference type="Proteomes" id="UP001437256"/>
    </source>
</evidence>
<dbReference type="PANTHER" id="PTHR48312:SF1">
    <property type="entry name" value="SULFOTRANSFERASE"/>
    <property type="match status" value="1"/>
</dbReference>
<organism evidence="1 2">
    <name type="scientific">Marasmius tenuissimus</name>
    <dbReference type="NCBI Taxonomy" id="585030"/>
    <lineage>
        <taxon>Eukaryota</taxon>
        <taxon>Fungi</taxon>
        <taxon>Dikarya</taxon>
        <taxon>Basidiomycota</taxon>
        <taxon>Agaricomycotina</taxon>
        <taxon>Agaricomycetes</taxon>
        <taxon>Agaricomycetidae</taxon>
        <taxon>Agaricales</taxon>
        <taxon>Marasmiineae</taxon>
        <taxon>Marasmiaceae</taxon>
        <taxon>Marasmius</taxon>
    </lineage>
</organism>
<keyword evidence="2" id="KW-1185">Reference proteome</keyword>
<comment type="caution">
    <text evidence="1">The sequence shown here is derived from an EMBL/GenBank/DDBJ whole genome shotgun (WGS) entry which is preliminary data.</text>
</comment>
<dbReference type="Pfam" id="PF13469">
    <property type="entry name" value="Sulfotransfer_3"/>
    <property type="match status" value="1"/>
</dbReference>
<dbReference type="Proteomes" id="UP001437256">
    <property type="component" value="Unassembled WGS sequence"/>
</dbReference>
<dbReference type="SUPFAM" id="SSF52540">
    <property type="entry name" value="P-loop containing nucleoside triphosphate hydrolases"/>
    <property type="match status" value="1"/>
</dbReference>
<protein>
    <submittedName>
        <fullName evidence="1">Uncharacterized protein</fullName>
    </submittedName>
</protein>
<dbReference type="PANTHER" id="PTHR48312">
    <property type="match status" value="1"/>
</dbReference>
<reference evidence="1 2" key="1">
    <citation type="submission" date="2024-05" db="EMBL/GenBank/DDBJ databases">
        <title>A draft genome resource for the thread blight pathogen Marasmius tenuissimus strain MS-2.</title>
        <authorList>
            <person name="Yulfo-Soto G.E."/>
            <person name="Baruah I.K."/>
            <person name="Amoako-Attah I."/>
            <person name="Bukari Y."/>
            <person name="Meinhardt L.W."/>
            <person name="Bailey B.A."/>
            <person name="Cohen S.P."/>
        </authorList>
    </citation>
    <scope>NUCLEOTIDE SEQUENCE [LARGE SCALE GENOMIC DNA]</scope>
    <source>
        <strain evidence="1 2">MS-2</strain>
    </source>
</reference>
<dbReference type="EMBL" id="JBBXMP010000019">
    <property type="protein sequence ID" value="KAL0068213.1"/>
    <property type="molecule type" value="Genomic_DNA"/>
</dbReference>
<name>A0ABR3A3P0_9AGAR</name>
<dbReference type="InterPro" id="IPR027417">
    <property type="entry name" value="P-loop_NTPase"/>
</dbReference>
<evidence type="ECO:0000313" key="1">
    <source>
        <dbReference type="EMBL" id="KAL0068213.1"/>
    </source>
</evidence>
<gene>
    <name evidence="1" type="ORF">AAF712_004598</name>
</gene>
<accession>A0ABR3A3P0</accession>
<dbReference type="Gene3D" id="3.40.50.300">
    <property type="entry name" value="P-loop containing nucleotide triphosphate hydrolases"/>
    <property type="match status" value="1"/>
</dbReference>
<sequence length="353" mass="40101">MDQQPPRVYVFAHPRSTSHLFYQLLSTHPAFKATRPLTCLPTYRFGVDSQSHLKSSKAVLNALGLNDEIIATASWQSFVDNLQREAEDAELKGKRFLTMDHPYQLMSSALINSLINVPGRRTWPTPSVVDSKFDIPTNNNASILEVEVAEDRELDPKFYSNPTLIPDRFLFSFVPIFTIRHPAHATPSAYRAWQKMGGDLSHPDFPVTKSYKWVRLFFDTFKFHVKAEMEKCRGLGTASPGTTPIVVDGEQLVKDPQGQMKRVCDILGLDAGGITYNWDKPELWKGTKLGDAFFSTINESNGVVPDPKYDQPVDIETEAKKWAQEWDEDTASVLREMAQEDMEDYQYLLQYGL</sequence>